<evidence type="ECO:0000256" key="1">
    <source>
        <dbReference type="ARBA" id="ARBA00009861"/>
    </source>
</evidence>
<dbReference type="InterPro" id="IPR023213">
    <property type="entry name" value="CAT-like_dom_sf"/>
</dbReference>
<dbReference type="EMBL" id="JACGCM010001830">
    <property type="protein sequence ID" value="KAF6148783.1"/>
    <property type="molecule type" value="Genomic_DNA"/>
</dbReference>
<accession>A0A7J7M1P5</accession>
<sequence length="449" mass="50266">MKTLTSPTSPTSIKDLKVTIRKASKITPLEKTERRSMFLSNIDCSLNFITSLVCFFTMNPDFPPERVIEELEKAYRKVLGHYDFLTGRFQTNPNVDRIEIDCNSAGAGFVVASSELTLDDLGDLVNPNPAFKQLAIRNGKAFRSEDPPLVLLQLTTFKCGGFTLGVSLNHMVQDGIGGKIFLENLASLLTNNSIAIPPYNNRQLLAARSPPCVAFSHPELVNLPLQPKEGNSYPSVSQVSSRNLGCRTFRLSAKDMMSLKEKAKIDGEDNWPTNFNVIVAHIWRCKAIAINKKNDPKKLSTVLYAVNIRSRVRPRLPSSYAGNAVLNAYATSTCRELKEGPFSQTVSMVSQAVTRMTDDYIRSVIDWVEINKGFTNGDVYVSSWWKLGLGDVEYPWGKPKWTSPVVHHYRNNFILLLPDAKDEDGDGVNVVVALPPKEMEKFEYLFYNI</sequence>
<dbReference type="OrthoDB" id="671439at2759"/>
<reference evidence="2 3" key="1">
    <citation type="journal article" date="2020" name="IScience">
        <title>Genome Sequencing of the Endangered Kingdonia uniflora (Circaeasteraceae, Ranunculales) Reveals Potential Mechanisms of Evolutionary Specialization.</title>
        <authorList>
            <person name="Sun Y."/>
            <person name="Deng T."/>
            <person name="Zhang A."/>
            <person name="Moore M.J."/>
            <person name="Landis J.B."/>
            <person name="Lin N."/>
            <person name="Zhang H."/>
            <person name="Zhang X."/>
            <person name="Huang J."/>
            <person name="Zhang X."/>
            <person name="Sun H."/>
            <person name="Wang H."/>
        </authorList>
    </citation>
    <scope>NUCLEOTIDE SEQUENCE [LARGE SCALE GENOMIC DNA]</scope>
    <source>
        <strain evidence="2">TB1705</strain>
        <tissue evidence="2">Leaf</tissue>
    </source>
</reference>
<dbReference type="PANTHER" id="PTHR31642:SF189">
    <property type="entry name" value="ACYLTRANSFERASE GLAUCE"/>
    <property type="match status" value="1"/>
</dbReference>
<dbReference type="SUPFAM" id="SSF52777">
    <property type="entry name" value="CoA-dependent acyltransferases"/>
    <property type="match status" value="1"/>
</dbReference>
<evidence type="ECO:0000313" key="2">
    <source>
        <dbReference type="EMBL" id="KAF6148783.1"/>
    </source>
</evidence>
<dbReference type="Pfam" id="PF02458">
    <property type="entry name" value="Transferase"/>
    <property type="match status" value="1"/>
</dbReference>
<organism evidence="2 3">
    <name type="scientific">Kingdonia uniflora</name>
    <dbReference type="NCBI Taxonomy" id="39325"/>
    <lineage>
        <taxon>Eukaryota</taxon>
        <taxon>Viridiplantae</taxon>
        <taxon>Streptophyta</taxon>
        <taxon>Embryophyta</taxon>
        <taxon>Tracheophyta</taxon>
        <taxon>Spermatophyta</taxon>
        <taxon>Magnoliopsida</taxon>
        <taxon>Ranunculales</taxon>
        <taxon>Circaeasteraceae</taxon>
        <taxon>Kingdonia</taxon>
    </lineage>
</organism>
<dbReference type="Proteomes" id="UP000541444">
    <property type="component" value="Unassembled WGS sequence"/>
</dbReference>
<protein>
    <submittedName>
        <fullName evidence="2">Uncharacterized protein</fullName>
    </submittedName>
</protein>
<dbReference type="InterPro" id="IPR050317">
    <property type="entry name" value="Plant_Fungal_Acyltransferase"/>
</dbReference>
<gene>
    <name evidence="2" type="ORF">GIB67_019391</name>
</gene>
<proteinExistence type="inferred from homology"/>
<keyword evidence="3" id="KW-1185">Reference proteome</keyword>
<dbReference type="GO" id="GO:0016747">
    <property type="term" value="F:acyltransferase activity, transferring groups other than amino-acyl groups"/>
    <property type="evidence" value="ECO:0007669"/>
    <property type="project" value="TreeGrafter"/>
</dbReference>
<dbReference type="AlphaFoldDB" id="A0A7J7M1P5"/>
<dbReference type="Gene3D" id="3.30.559.10">
    <property type="entry name" value="Chloramphenicol acetyltransferase-like domain"/>
    <property type="match status" value="2"/>
</dbReference>
<evidence type="ECO:0000313" key="3">
    <source>
        <dbReference type="Proteomes" id="UP000541444"/>
    </source>
</evidence>
<name>A0A7J7M1P5_9MAGN</name>
<dbReference type="PANTHER" id="PTHR31642">
    <property type="entry name" value="TRICHOTHECENE 3-O-ACETYLTRANSFERASE"/>
    <property type="match status" value="1"/>
</dbReference>
<comment type="similarity">
    <text evidence="1">Belongs to the plant acyltransferase family.</text>
</comment>
<comment type="caution">
    <text evidence="2">The sequence shown here is derived from an EMBL/GenBank/DDBJ whole genome shotgun (WGS) entry which is preliminary data.</text>
</comment>